<dbReference type="PROSITE" id="PS51417">
    <property type="entry name" value="ARF"/>
    <property type="match status" value="1"/>
</dbReference>
<evidence type="ECO:0000256" key="8">
    <source>
        <dbReference type="ARBA" id="ARBA00023034"/>
    </source>
</evidence>
<evidence type="ECO:0000256" key="1">
    <source>
        <dbReference type="ARBA" id="ARBA00004555"/>
    </source>
</evidence>
<feature type="binding site" evidence="13">
    <location>
        <begin position="123"/>
        <end position="126"/>
    </location>
    <ligand>
        <name>GTP</name>
        <dbReference type="ChEBI" id="CHEBI:37565"/>
    </ligand>
</feature>
<keyword evidence="14" id="KW-0479">Metal-binding</keyword>
<evidence type="ECO:0000256" key="13">
    <source>
        <dbReference type="PIRSR" id="PIRSR606689-1"/>
    </source>
</evidence>
<evidence type="ECO:0000256" key="5">
    <source>
        <dbReference type="ARBA" id="ARBA00022741"/>
    </source>
</evidence>
<evidence type="ECO:0000256" key="11">
    <source>
        <dbReference type="ARBA" id="ARBA00053326"/>
    </source>
</evidence>
<dbReference type="GO" id="GO:0005794">
    <property type="term" value="C:Golgi apparatus"/>
    <property type="evidence" value="ECO:0007669"/>
    <property type="project" value="UniProtKB-SubCell"/>
</dbReference>
<evidence type="ECO:0000256" key="14">
    <source>
        <dbReference type="PIRSR" id="PIRSR606689-2"/>
    </source>
</evidence>
<dbReference type="FunFam" id="3.40.50.300:FF:003500">
    <property type="entry name" value="ADP-ribosylation factor 1"/>
    <property type="match status" value="1"/>
</dbReference>
<evidence type="ECO:0000313" key="17">
    <source>
        <dbReference type="Proteomes" id="UP000738325"/>
    </source>
</evidence>
<keyword evidence="3" id="KW-0813">Transport</keyword>
<comment type="function">
    <text evidence="11">GTP-binding protein involved in protein trafficking; may modulate vesicle budding and uncoating within the Golgi apparatus.</text>
</comment>
<dbReference type="GO" id="GO:0015031">
    <property type="term" value="P:protein transport"/>
    <property type="evidence" value="ECO:0007669"/>
    <property type="project" value="UniProtKB-KW"/>
</dbReference>
<evidence type="ECO:0000256" key="9">
    <source>
        <dbReference type="ARBA" id="ARBA00023134"/>
    </source>
</evidence>
<keyword evidence="7" id="KW-0653">Protein transport</keyword>
<keyword evidence="8" id="KW-0333">Golgi apparatus</keyword>
<evidence type="ECO:0000256" key="7">
    <source>
        <dbReference type="ARBA" id="ARBA00022927"/>
    </source>
</evidence>
<reference evidence="16" key="1">
    <citation type="journal article" date="2020" name="Fungal Divers.">
        <title>Resolving the Mortierellaceae phylogeny through synthesis of multi-gene phylogenetics and phylogenomics.</title>
        <authorList>
            <person name="Vandepol N."/>
            <person name="Liber J."/>
            <person name="Desiro A."/>
            <person name="Na H."/>
            <person name="Kennedy M."/>
            <person name="Barry K."/>
            <person name="Grigoriev I.V."/>
            <person name="Miller A.N."/>
            <person name="O'Donnell K."/>
            <person name="Stajich J.E."/>
            <person name="Bonito G."/>
        </authorList>
    </citation>
    <scope>NUCLEOTIDE SEQUENCE</scope>
    <source>
        <strain evidence="16">REB-010B</strain>
    </source>
</reference>
<sequence length="196" mass="22095">MGVKFTKSVFPAKEIRILVLGLEGAGKTTVLRKLKVGEIVTTIPTPGFSLETVEYRNLVFNAWDVGGQNKDRSLWSHYLQGTQGVIFVVDSNDEARISEAHDELSRLFNEDELRETYILVIANKQDLPNAMSVADITDRLQLQSRKPRSWDFGDQLGLPYDKVRPWRIQACCATTGQGLDEGMEWFTKVVLDDSDS</sequence>
<dbReference type="NCBIfam" id="TIGR00231">
    <property type="entry name" value="small_GTP"/>
    <property type="match status" value="1"/>
</dbReference>
<feature type="binding site" evidence="13">
    <location>
        <begin position="21"/>
        <end position="28"/>
    </location>
    <ligand>
        <name>GTP</name>
        <dbReference type="ChEBI" id="CHEBI:37565"/>
    </ligand>
</feature>
<evidence type="ECO:0000256" key="10">
    <source>
        <dbReference type="ARBA" id="ARBA00023288"/>
    </source>
</evidence>
<feature type="binding site" evidence="14">
    <location>
        <position position="28"/>
    </location>
    <ligand>
        <name>Mg(2+)</name>
        <dbReference type="ChEBI" id="CHEBI:18420"/>
    </ligand>
</feature>
<dbReference type="SMART" id="SM00177">
    <property type="entry name" value="ARF"/>
    <property type="match status" value="1"/>
</dbReference>
<dbReference type="InterPro" id="IPR024156">
    <property type="entry name" value="Small_GTPase_ARF"/>
</dbReference>
<protein>
    <recommendedName>
        <fullName evidence="12">ADP-ribosylation factor</fullName>
    </recommendedName>
</protein>
<evidence type="ECO:0000256" key="3">
    <source>
        <dbReference type="ARBA" id="ARBA00022448"/>
    </source>
</evidence>
<dbReference type="InterPro" id="IPR027417">
    <property type="entry name" value="P-loop_NTPase"/>
</dbReference>
<dbReference type="GO" id="GO:0003924">
    <property type="term" value="F:GTPase activity"/>
    <property type="evidence" value="ECO:0007669"/>
    <property type="project" value="InterPro"/>
</dbReference>
<dbReference type="AlphaFoldDB" id="A0A9P6UPD7"/>
<dbReference type="Proteomes" id="UP000738325">
    <property type="component" value="Unassembled WGS sequence"/>
</dbReference>
<dbReference type="GO" id="GO:0046872">
    <property type="term" value="F:metal ion binding"/>
    <property type="evidence" value="ECO:0007669"/>
    <property type="project" value="UniProtKB-KW"/>
</dbReference>
<dbReference type="OrthoDB" id="2011769at2759"/>
<dbReference type="EMBL" id="JAAAIP010000655">
    <property type="protein sequence ID" value="KAG0313961.1"/>
    <property type="molecule type" value="Genomic_DNA"/>
</dbReference>
<gene>
    <name evidence="16" type="ORF">BGZ99_008455</name>
</gene>
<dbReference type="SMART" id="SM00178">
    <property type="entry name" value="SAR"/>
    <property type="match status" value="1"/>
</dbReference>
<comment type="subcellular location">
    <subcellularLocation>
        <location evidence="1">Golgi apparatus</location>
    </subcellularLocation>
</comment>
<keyword evidence="14" id="KW-0460">Magnesium</keyword>
<evidence type="ECO:0000256" key="4">
    <source>
        <dbReference type="ARBA" id="ARBA00022707"/>
    </source>
</evidence>
<comment type="caution">
    <text evidence="16">The sequence shown here is derived from an EMBL/GenBank/DDBJ whole genome shotgun (WGS) entry which is preliminary data.</text>
</comment>
<feature type="binding site" evidence="14">
    <location>
        <position position="45"/>
    </location>
    <ligand>
        <name>Mg(2+)</name>
        <dbReference type="ChEBI" id="CHEBI:18420"/>
    </ligand>
</feature>
<organism evidence="16 17">
    <name type="scientific">Dissophora globulifera</name>
    <dbReference type="NCBI Taxonomy" id="979702"/>
    <lineage>
        <taxon>Eukaryota</taxon>
        <taxon>Fungi</taxon>
        <taxon>Fungi incertae sedis</taxon>
        <taxon>Mucoromycota</taxon>
        <taxon>Mortierellomycotina</taxon>
        <taxon>Mortierellomycetes</taxon>
        <taxon>Mortierellales</taxon>
        <taxon>Mortierellaceae</taxon>
        <taxon>Dissophora</taxon>
    </lineage>
</organism>
<comment type="similarity">
    <text evidence="2 15">Belongs to the small GTPase superfamily. Arf family.</text>
</comment>
<feature type="binding site" evidence="13">
    <location>
        <position position="67"/>
    </location>
    <ligand>
        <name>GTP</name>
        <dbReference type="ChEBI" id="CHEBI:37565"/>
    </ligand>
</feature>
<dbReference type="Pfam" id="PF00025">
    <property type="entry name" value="Arf"/>
    <property type="match status" value="1"/>
</dbReference>
<dbReference type="GO" id="GO:0005525">
    <property type="term" value="F:GTP binding"/>
    <property type="evidence" value="ECO:0007669"/>
    <property type="project" value="UniProtKB-KW"/>
</dbReference>
<dbReference type="InterPro" id="IPR005225">
    <property type="entry name" value="Small_GTP-bd"/>
</dbReference>
<name>A0A9P6UPD7_9FUNG</name>
<dbReference type="PRINTS" id="PR00328">
    <property type="entry name" value="SAR1GTPBP"/>
</dbReference>
<dbReference type="InterPro" id="IPR006689">
    <property type="entry name" value="Small_GTPase_ARF/SAR"/>
</dbReference>
<keyword evidence="9 13" id="KW-0342">GTP-binding</keyword>
<dbReference type="GO" id="GO:0016192">
    <property type="term" value="P:vesicle-mediated transport"/>
    <property type="evidence" value="ECO:0007669"/>
    <property type="project" value="UniProtKB-KW"/>
</dbReference>
<dbReference type="Gene3D" id="3.40.50.300">
    <property type="entry name" value="P-loop containing nucleotide triphosphate hydrolases"/>
    <property type="match status" value="1"/>
</dbReference>
<evidence type="ECO:0000256" key="2">
    <source>
        <dbReference type="ARBA" id="ARBA00010290"/>
    </source>
</evidence>
<keyword evidence="17" id="KW-1185">Reference proteome</keyword>
<proteinExistence type="inferred from homology"/>
<evidence type="ECO:0000256" key="12">
    <source>
        <dbReference type="ARBA" id="ARBA00070396"/>
    </source>
</evidence>
<keyword evidence="5 13" id="KW-0547">Nucleotide-binding</keyword>
<evidence type="ECO:0000313" key="16">
    <source>
        <dbReference type="EMBL" id="KAG0313961.1"/>
    </source>
</evidence>
<dbReference type="PANTHER" id="PTHR11711">
    <property type="entry name" value="ADP RIBOSYLATION FACTOR-RELATED"/>
    <property type="match status" value="1"/>
</dbReference>
<keyword evidence="4" id="KW-0519">Myristate</keyword>
<keyword evidence="6" id="KW-0931">ER-Golgi transport</keyword>
<accession>A0A9P6UPD7</accession>
<evidence type="ECO:0000256" key="15">
    <source>
        <dbReference type="RuleBase" id="RU003925"/>
    </source>
</evidence>
<dbReference type="SUPFAM" id="SSF52540">
    <property type="entry name" value="P-loop containing nucleoside triphosphate hydrolases"/>
    <property type="match status" value="1"/>
</dbReference>
<evidence type="ECO:0000256" key="6">
    <source>
        <dbReference type="ARBA" id="ARBA00022892"/>
    </source>
</evidence>
<keyword evidence="10" id="KW-0449">Lipoprotein</keyword>